<organism evidence="10 11">
    <name type="scientific">Planctopirus limnophila (strain ATCC 43296 / DSM 3776 / IFAM 1008 / Mu 290)</name>
    <name type="common">Planctomyces limnophilus</name>
    <dbReference type="NCBI Taxonomy" id="521674"/>
    <lineage>
        <taxon>Bacteria</taxon>
        <taxon>Pseudomonadati</taxon>
        <taxon>Planctomycetota</taxon>
        <taxon>Planctomycetia</taxon>
        <taxon>Planctomycetales</taxon>
        <taxon>Planctomycetaceae</taxon>
        <taxon>Planctopirus</taxon>
    </lineage>
</organism>
<keyword evidence="4 7" id="KW-0812">Transmembrane</keyword>
<dbReference type="OrthoDB" id="127862at2"/>
<keyword evidence="2" id="KW-0813">Transport</keyword>
<keyword evidence="3" id="KW-1003">Cell membrane</keyword>
<evidence type="ECO:0000256" key="2">
    <source>
        <dbReference type="ARBA" id="ARBA00022448"/>
    </source>
</evidence>
<sequence>MIFVAFKILLHDKAKYLALVLGISFATLLISQQSAIFHSLMYASTREILEANQADIWVMKPSVETLEQGYPMAELAVNRVRSIDGVEWAVPYYQSIAQLRTEDGRMKSVQLIGIDDLSMVGAPQQMLIGDLKDLQRPDAIIMDIAGYINIFPETPPQTGATVEIGQRRAVIVGICYIGTSWNGLPRIYTRRSLGVAMARETLNPVTYVLARARQGNSPEEVARKITSLTGLKARTRNAFMDETRLWILKYSGIAENFGITILMGVVIGVAIVGQTFYMFSVENLKQFATLKAIGIANWIILKMIMIQALFVSLIGYCLGIGVASLFFAISSTQLSGGLRGMFMHPFIFMGSGVFIVLVTLLACIVSVRKVLTVDPAIVFRG</sequence>
<evidence type="ECO:0000259" key="8">
    <source>
        <dbReference type="Pfam" id="PF02687"/>
    </source>
</evidence>
<keyword evidence="11" id="KW-1185">Reference proteome</keyword>
<dbReference type="Pfam" id="PF02687">
    <property type="entry name" value="FtsX"/>
    <property type="match status" value="1"/>
</dbReference>
<evidence type="ECO:0000256" key="6">
    <source>
        <dbReference type="ARBA" id="ARBA00023136"/>
    </source>
</evidence>
<protein>
    <submittedName>
        <fullName evidence="10">Uncharacterized protein</fullName>
    </submittedName>
</protein>
<dbReference type="STRING" id="521674.Plim_1117"/>
<dbReference type="InterPro" id="IPR051125">
    <property type="entry name" value="ABC-4/HrtB_transporter"/>
</dbReference>
<feature type="domain" description="ABC3 transporter permease C-terminal" evidence="8">
    <location>
        <begin position="259"/>
        <end position="375"/>
    </location>
</feature>
<proteinExistence type="predicted"/>
<evidence type="ECO:0000259" key="9">
    <source>
        <dbReference type="Pfam" id="PF12704"/>
    </source>
</evidence>
<evidence type="ECO:0000256" key="1">
    <source>
        <dbReference type="ARBA" id="ARBA00004651"/>
    </source>
</evidence>
<keyword evidence="6 7" id="KW-0472">Membrane</keyword>
<evidence type="ECO:0000256" key="5">
    <source>
        <dbReference type="ARBA" id="ARBA00022989"/>
    </source>
</evidence>
<dbReference type="HOGENOM" id="CLU_000604_8_9_0"/>
<dbReference type="KEGG" id="plm:Plim_1117"/>
<evidence type="ECO:0000313" key="11">
    <source>
        <dbReference type="Proteomes" id="UP000002220"/>
    </source>
</evidence>
<dbReference type="Proteomes" id="UP000002220">
    <property type="component" value="Chromosome"/>
</dbReference>
<dbReference type="InterPro" id="IPR025857">
    <property type="entry name" value="MacB_PCD"/>
</dbReference>
<dbReference type="Pfam" id="PF12704">
    <property type="entry name" value="MacB_PCD"/>
    <property type="match status" value="1"/>
</dbReference>
<comment type="subcellular location">
    <subcellularLocation>
        <location evidence="1">Cell membrane</location>
        <topology evidence="1">Multi-pass membrane protein</topology>
    </subcellularLocation>
</comment>
<feature type="transmembrane region" description="Helical" evidence="7">
    <location>
        <begin position="308"/>
        <end position="329"/>
    </location>
</feature>
<dbReference type="PANTHER" id="PTHR43738:SF1">
    <property type="entry name" value="HEMIN TRANSPORT SYSTEM PERMEASE PROTEIN HRTB-RELATED"/>
    <property type="match status" value="1"/>
</dbReference>
<feature type="transmembrane region" description="Helical" evidence="7">
    <location>
        <begin position="341"/>
        <end position="365"/>
    </location>
</feature>
<evidence type="ECO:0000256" key="7">
    <source>
        <dbReference type="SAM" id="Phobius"/>
    </source>
</evidence>
<dbReference type="InterPro" id="IPR003838">
    <property type="entry name" value="ABC3_permease_C"/>
</dbReference>
<feature type="domain" description="MacB-like periplasmic core" evidence="9">
    <location>
        <begin position="20"/>
        <end position="227"/>
    </location>
</feature>
<dbReference type="PANTHER" id="PTHR43738">
    <property type="entry name" value="ABC TRANSPORTER, MEMBRANE PROTEIN"/>
    <property type="match status" value="1"/>
</dbReference>
<dbReference type="EMBL" id="CP001744">
    <property type="protein sequence ID" value="ADG66952.1"/>
    <property type="molecule type" value="Genomic_DNA"/>
</dbReference>
<evidence type="ECO:0000313" key="10">
    <source>
        <dbReference type="EMBL" id="ADG66952.1"/>
    </source>
</evidence>
<accession>D5STW7</accession>
<feature type="transmembrane region" description="Helical" evidence="7">
    <location>
        <begin position="257"/>
        <end position="278"/>
    </location>
</feature>
<evidence type="ECO:0000256" key="4">
    <source>
        <dbReference type="ARBA" id="ARBA00022692"/>
    </source>
</evidence>
<reference evidence="10 11" key="1">
    <citation type="journal article" date="2010" name="Stand. Genomic Sci.">
        <title>Complete genome sequence of Planctomyces limnophilus type strain (Mu 290).</title>
        <authorList>
            <person name="Labutti K."/>
            <person name="Sikorski J."/>
            <person name="Schneider S."/>
            <person name="Nolan M."/>
            <person name="Lucas S."/>
            <person name="Glavina Del Rio T."/>
            <person name="Tice H."/>
            <person name="Cheng J.F."/>
            <person name="Goodwin L."/>
            <person name="Pitluck S."/>
            <person name="Liolios K."/>
            <person name="Ivanova N."/>
            <person name="Mavromatis K."/>
            <person name="Mikhailova N."/>
            <person name="Pati A."/>
            <person name="Chen A."/>
            <person name="Palaniappan K."/>
            <person name="Land M."/>
            <person name="Hauser L."/>
            <person name="Chang Y.J."/>
            <person name="Jeffries C.D."/>
            <person name="Tindall B.J."/>
            <person name="Rohde M."/>
            <person name="Goker M."/>
            <person name="Woyke T."/>
            <person name="Bristow J."/>
            <person name="Eisen J.A."/>
            <person name="Markowitz V."/>
            <person name="Hugenholtz P."/>
            <person name="Kyrpides N.C."/>
            <person name="Klenk H.P."/>
            <person name="Lapidus A."/>
        </authorList>
    </citation>
    <scope>NUCLEOTIDE SEQUENCE [LARGE SCALE GENOMIC DNA]</scope>
    <source>
        <strain evidence="11">ATCC 43296 / DSM 3776 / IFAM 1008 / 290</strain>
    </source>
</reference>
<gene>
    <name evidence="10" type="ordered locus">Plim_1117</name>
</gene>
<evidence type="ECO:0000256" key="3">
    <source>
        <dbReference type="ARBA" id="ARBA00022475"/>
    </source>
</evidence>
<dbReference type="eggNOG" id="COG0577">
    <property type="taxonomic scope" value="Bacteria"/>
</dbReference>
<name>D5STW7_PLAL2</name>
<dbReference type="AlphaFoldDB" id="D5STW7"/>
<dbReference type="GO" id="GO:0005886">
    <property type="term" value="C:plasma membrane"/>
    <property type="evidence" value="ECO:0007669"/>
    <property type="project" value="UniProtKB-SubCell"/>
</dbReference>
<keyword evidence="5 7" id="KW-1133">Transmembrane helix</keyword>